<dbReference type="OrthoDB" id="2321349at2"/>
<dbReference type="Gene3D" id="1.20.1250.20">
    <property type="entry name" value="MFS general substrate transporter like domains"/>
    <property type="match status" value="2"/>
</dbReference>
<gene>
    <name evidence="8" type="ORF">DQG23_23545</name>
</gene>
<keyword evidence="9" id="KW-1185">Reference proteome</keyword>
<dbReference type="PROSITE" id="PS50850">
    <property type="entry name" value="MFS"/>
    <property type="match status" value="1"/>
</dbReference>
<comment type="caution">
    <text evidence="8">The sequence shown here is derived from an EMBL/GenBank/DDBJ whole genome shotgun (WGS) entry which is preliminary data.</text>
</comment>
<protein>
    <submittedName>
        <fullName evidence="8">MFS transporter</fullName>
    </submittedName>
</protein>
<dbReference type="EMBL" id="QMFB01000015">
    <property type="protein sequence ID" value="RAV18888.1"/>
    <property type="molecule type" value="Genomic_DNA"/>
</dbReference>
<feature type="transmembrane region" description="Helical" evidence="6">
    <location>
        <begin position="424"/>
        <end position="446"/>
    </location>
</feature>
<dbReference type="AlphaFoldDB" id="A0A329MGZ9"/>
<keyword evidence="4 6" id="KW-1133">Transmembrane helix</keyword>
<feature type="transmembrane region" description="Helical" evidence="6">
    <location>
        <begin position="252"/>
        <end position="273"/>
    </location>
</feature>
<feature type="transmembrane region" description="Helical" evidence="6">
    <location>
        <begin position="219"/>
        <end position="240"/>
    </location>
</feature>
<evidence type="ECO:0000256" key="6">
    <source>
        <dbReference type="SAM" id="Phobius"/>
    </source>
</evidence>
<dbReference type="InterPro" id="IPR020846">
    <property type="entry name" value="MFS_dom"/>
</dbReference>
<evidence type="ECO:0000256" key="3">
    <source>
        <dbReference type="ARBA" id="ARBA00022692"/>
    </source>
</evidence>
<feature type="transmembrane region" description="Helical" evidence="6">
    <location>
        <begin position="293"/>
        <end position="319"/>
    </location>
</feature>
<evidence type="ECO:0000256" key="4">
    <source>
        <dbReference type="ARBA" id="ARBA00022989"/>
    </source>
</evidence>
<dbReference type="CDD" id="cd17321">
    <property type="entry name" value="MFS_MMR_MDR_like"/>
    <property type="match status" value="1"/>
</dbReference>
<name>A0A329MGZ9_9BACL</name>
<evidence type="ECO:0000313" key="8">
    <source>
        <dbReference type="EMBL" id="RAV18888.1"/>
    </source>
</evidence>
<feature type="transmembrane region" description="Helical" evidence="6">
    <location>
        <begin position="179"/>
        <end position="198"/>
    </location>
</feature>
<keyword evidence="3 6" id="KW-0812">Transmembrane</keyword>
<proteinExistence type="predicted"/>
<dbReference type="PANTHER" id="PTHR42718:SF39">
    <property type="entry name" value="ACTINORHODIN TRANSPORTER-RELATED"/>
    <property type="match status" value="1"/>
</dbReference>
<dbReference type="GO" id="GO:0005886">
    <property type="term" value="C:plasma membrane"/>
    <property type="evidence" value="ECO:0007669"/>
    <property type="project" value="UniProtKB-SubCell"/>
</dbReference>
<feature type="transmembrane region" description="Helical" evidence="6">
    <location>
        <begin position="358"/>
        <end position="378"/>
    </location>
</feature>
<dbReference type="Proteomes" id="UP000250369">
    <property type="component" value="Unassembled WGS sequence"/>
</dbReference>
<feature type="transmembrane region" description="Helical" evidence="6">
    <location>
        <begin position="466"/>
        <end position="487"/>
    </location>
</feature>
<keyword evidence="2" id="KW-0813">Transport</keyword>
<feature type="transmembrane region" description="Helical" evidence="6">
    <location>
        <begin position="390"/>
        <end position="412"/>
    </location>
</feature>
<feature type="transmembrane region" description="Helical" evidence="6">
    <location>
        <begin position="325"/>
        <end position="346"/>
    </location>
</feature>
<feature type="domain" description="Major facilitator superfamily (MFS) profile" evidence="7">
    <location>
        <begin position="20"/>
        <end position="492"/>
    </location>
</feature>
<feature type="transmembrane region" description="Helical" evidence="6">
    <location>
        <begin position="115"/>
        <end position="132"/>
    </location>
</feature>
<organism evidence="8 9">
    <name type="scientific">Paenibacillus contaminans</name>
    <dbReference type="NCBI Taxonomy" id="450362"/>
    <lineage>
        <taxon>Bacteria</taxon>
        <taxon>Bacillati</taxon>
        <taxon>Bacillota</taxon>
        <taxon>Bacilli</taxon>
        <taxon>Bacillales</taxon>
        <taxon>Paenibacillaceae</taxon>
        <taxon>Paenibacillus</taxon>
    </lineage>
</organism>
<dbReference type="InterPro" id="IPR036259">
    <property type="entry name" value="MFS_trans_sf"/>
</dbReference>
<sequence>MPIKQDDEVERQAAPRRWQAFALLMLPALLIPLNSYMVQIALPFMQTSLHADFSEAQFLLSSYSLGLAAALILGGRLGDIYGRKRMLVVGVLGFTITAAVGGVLSHAGALTVTRIIQGMAAAIVQPQVLSIMRNSFHPKERGLAFGIYGAVIGVGFILGLTLGGLLIDWNWFGLGWRTVFFVNVPIGMLVLLLLPIVPEQEGNEKRQRHTVDHLLTKPLRAPVDWFGGLLLLSGLALLLYQLTEGQHRGWSGATWGSLATAVLILAAFTLKQLSRKKQGKSFLIDFDIFRSRLFSTGIAAVMLIYLSMFSFFVLLNYYVQAGLHYTIRSSSFVFLPLGGGFFLASLLTSRFTRKRRAILQIGTVMMGLCSVLLIQALHADAIHLFHNRHVLILFGYGCGLGMATTPLANLVLGTVPQQDAGTGAGLFSTSMYFASALGVAFSGMMFSHWLGHTLIEAEPADYVRAFSISISASGGIALAGGILLCFLREEGA</sequence>
<evidence type="ECO:0000259" key="7">
    <source>
        <dbReference type="PROSITE" id="PS50850"/>
    </source>
</evidence>
<evidence type="ECO:0000313" key="9">
    <source>
        <dbReference type="Proteomes" id="UP000250369"/>
    </source>
</evidence>
<feature type="transmembrane region" description="Helical" evidence="6">
    <location>
        <begin position="56"/>
        <end position="74"/>
    </location>
</feature>
<dbReference type="GO" id="GO:0022857">
    <property type="term" value="F:transmembrane transporter activity"/>
    <property type="evidence" value="ECO:0007669"/>
    <property type="project" value="InterPro"/>
</dbReference>
<evidence type="ECO:0000256" key="5">
    <source>
        <dbReference type="ARBA" id="ARBA00023136"/>
    </source>
</evidence>
<comment type="subcellular location">
    <subcellularLocation>
        <location evidence="1">Cell membrane</location>
        <topology evidence="1">Multi-pass membrane protein</topology>
    </subcellularLocation>
</comment>
<dbReference type="InterPro" id="IPR011701">
    <property type="entry name" value="MFS"/>
</dbReference>
<dbReference type="PANTHER" id="PTHR42718">
    <property type="entry name" value="MAJOR FACILITATOR SUPERFAMILY MULTIDRUG TRANSPORTER MFSC"/>
    <property type="match status" value="1"/>
</dbReference>
<evidence type="ECO:0000256" key="2">
    <source>
        <dbReference type="ARBA" id="ARBA00022448"/>
    </source>
</evidence>
<accession>A0A329MGZ9</accession>
<dbReference type="SUPFAM" id="SSF103473">
    <property type="entry name" value="MFS general substrate transporter"/>
    <property type="match status" value="1"/>
</dbReference>
<dbReference type="Pfam" id="PF07690">
    <property type="entry name" value="MFS_1"/>
    <property type="match status" value="1"/>
</dbReference>
<reference evidence="8 9" key="1">
    <citation type="journal article" date="2009" name="Int. J. Syst. Evol. Microbiol.">
        <title>Paenibacillus contaminans sp. nov., isolated from a contaminated laboratory plate.</title>
        <authorList>
            <person name="Chou J.H."/>
            <person name="Lee J.H."/>
            <person name="Lin M.C."/>
            <person name="Chang P.S."/>
            <person name="Arun A.B."/>
            <person name="Young C.C."/>
            <person name="Chen W.M."/>
        </authorList>
    </citation>
    <scope>NUCLEOTIDE SEQUENCE [LARGE SCALE GENOMIC DNA]</scope>
    <source>
        <strain evidence="8 9">CKOBP-6</strain>
    </source>
</reference>
<feature type="transmembrane region" description="Helical" evidence="6">
    <location>
        <begin position="21"/>
        <end position="44"/>
    </location>
</feature>
<feature type="transmembrane region" description="Helical" evidence="6">
    <location>
        <begin position="144"/>
        <end position="167"/>
    </location>
</feature>
<feature type="transmembrane region" description="Helical" evidence="6">
    <location>
        <begin position="86"/>
        <end position="109"/>
    </location>
</feature>
<evidence type="ECO:0000256" key="1">
    <source>
        <dbReference type="ARBA" id="ARBA00004651"/>
    </source>
</evidence>
<keyword evidence="5 6" id="KW-0472">Membrane</keyword>